<keyword evidence="7" id="KW-1185">Reference proteome</keyword>
<sequence length="263" mass="30170">MHDMYTMLSKRMNLILFLGVIFWCAVFVHSSTADDYLNKCISSTNHKNVPGKEGKAMENYHCTPWQNKSCCTWNTTDNIDKDGALSLYNIVWDQCPKIQNMSDKCKQHFKRDTCFYECSPNLGPWIVADTTSKKTRKERVRNVPICKSDCEAWFSDCSEDYTCNDNWATGWDWSKKGTPAMCPKSCKKFKDYFSSAKQFCEKLFDGSFVYSENNENCMNMVPVGDNNVKVSEKKAEDLASTAARIQQSIFGVLLSSLIYNLLF</sequence>
<proteinExistence type="inferred from homology"/>
<protein>
    <recommendedName>
        <fullName evidence="5">Folate receptor-like domain-containing protein</fullName>
    </recommendedName>
</protein>
<dbReference type="RefSeq" id="XP_066935141.1">
    <property type="nucleotide sequence ID" value="XM_067079040.1"/>
</dbReference>
<keyword evidence="2 4" id="KW-0732">Signal</keyword>
<feature type="domain" description="Folate receptor-like" evidence="5">
    <location>
        <begin position="40"/>
        <end position="219"/>
    </location>
</feature>
<dbReference type="GO" id="GO:0009897">
    <property type="term" value="C:external side of plasma membrane"/>
    <property type="evidence" value="ECO:0007669"/>
    <property type="project" value="TreeGrafter"/>
</dbReference>
<accession>A0A7M5VEK5</accession>
<comment type="similarity">
    <text evidence="1">Belongs to the folate receptor family.</text>
</comment>
<evidence type="ECO:0000313" key="7">
    <source>
        <dbReference type="Proteomes" id="UP000594262"/>
    </source>
</evidence>
<dbReference type="Proteomes" id="UP000594262">
    <property type="component" value="Unplaced"/>
</dbReference>
<dbReference type="PANTHER" id="PTHR10517">
    <property type="entry name" value="FOLATE RECEPTOR"/>
    <property type="match status" value="1"/>
</dbReference>
<evidence type="ECO:0000256" key="2">
    <source>
        <dbReference type="ARBA" id="ARBA00022729"/>
    </source>
</evidence>
<organism evidence="6 7">
    <name type="scientific">Clytia hemisphaerica</name>
    <dbReference type="NCBI Taxonomy" id="252671"/>
    <lineage>
        <taxon>Eukaryota</taxon>
        <taxon>Metazoa</taxon>
        <taxon>Cnidaria</taxon>
        <taxon>Hydrozoa</taxon>
        <taxon>Hydroidolina</taxon>
        <taxon>Leptothecata</taxon>
        <taxon>Obeliida</taxon>
        <taxon>Clytiidae</taxon>
        <taxon>Clytia</taxon>
    </lineage>
</organism>
<dbReference type="PANTHER" id="PTHR10517:SF14">
    <property type="entry name" value="FOLATE RECEPTOR 1-RELATED"/>
    <property type="match status" value="1"/>
</dbReference>
<dbReference type="GeneID" id="136822759"/>
<dbReference type="AlphaFoldDB" id="A0A7M5VEK5"/>
<feature type="chain" id="PRO_5033596665" description="Folate receptor-like domain-containing protein" evidence="4">
    <location>
        <begin position="34"/>
        <end position="263"/>
    </location>
</feature>
<feature type="signal peptide" evidence="4">
    <location>
        <begin position="1"/>
        <end position="33"/>
    </location>
</feature>
<dbReference type="GO" id="GO:0038023">
    <property type="term" value="F:signaling receptor activity"/>
    <property type="evidence" value="ECO:0007669"/>
    <property type="project" value="TreeGrafter"/>
</dbReference>
<dbReference type="InterPro" id="IPR018143">
    <property type="entry name" value="Folate_rcpt-like"/>
</dbReference>
<name>A0A7M5VEK5_9CNID</name>
<evidence type="ECO:0000256" key="1">
    <source>
        <dbReference type="ARBA" id="ARBA00007932"/>
    </source>
</evidence>
<evidence type="ECO:0000256" key="4">
    <source>
        <dbReference type="SAM" id="SignalP"/>
    </source>
</evidence>
<reference evidence="6" key="1">
    <citation type="submission" date="2021-01" db="UniProtKB">
        <authorList>
            <consortium name="EnsemblMetazoa"/>
        </authorList>
    </citation>
    <scope>IDENTIFICATION</scope>
</reference>
<dbReference type="Pfam" id="PF03024">
    <property type="entry name" value="Folate_rec"/>
    <property type="match status" value="1"/>
</dbReference>
<evidence type="ECO:0000259" key="5">
    <source>
        <dbReference type="Pfam" id="PF03024"/>
    </source>
</evidence>
<evidence type="ECO:0000313" key="6">
    <source>
        <dbReference type="EnsemblMetazoa" id="CLYHEMP010113.1"/>
    </source>
</evidence>
<keyword evidence="3" id="KW-1015">Disulfide bond</keyword>
<dbReference type="OrthoDB" id="567542at2759"/>
<evidence type="ECO:0000256" key="3">
    <source>
        <dbReference type="ARBA" id="ARBA00023157"/>
    </source>
</evidence>
<dbReference type="EnsemblMetazoa" id="CLYHEMT010113.2">
    <property type="protein sequence ID" value="CLYHEMP010113.2"/>
    <property type="gene ID" value="CLYHEMG010113"/>
</dbReference>
<dbReference type="InterPro" id="IPR004269">
    <property type="entry name" value="Folate_rcpt"/>
</dbReference>
<dbReference type="EnsemblMetazoa" id="CLYHEMT010113.1">
    <property type="protein sequence ID" value="CLYHEMP010113.1"/>
    <property type="gene ID" value="CLYHEMG010113"/>
</dbReference>